<dbReference type="CDD" id="cd06171">
    <property type="entry name" value="Sigma70_r4"/>
    <property type="match status" value="1"/>
</dbReference>
<dbReference type="Pfam" id="PF08281">
    <property type="entry name" value="Sigma70_r4_2"/>
    <property type="match status" value="1"/>
</dbReference>
<dbReference type="SUPFAM" id="SSF88946">
    <property type="entry name" value="Sigma2 domain of RNA polymerase sigma factors"/>
    <property type="match status" value="1"/>
</dbReference>
<evidence type="ECO:0000313" key="9">
    <source>
        <dbReference type="EMBL" id="MBL1409791.1"/>
    </source>
</evidence>
<dbReference type="PROSITE" id="PS01063">
    <property type="entry name" value="SIGMA70_ECF"/>
    <property type="match status" value="1"/>
</dbReference>
<proteinExistence type="inferred from homology"/>
<dbReference type="InterPro" id="IPR036388">
    <property type="entry name" value="WH-like_DNA-bd_sf"/>
</dbReference>
<feature type="domain" description="RNA polymerase sigma-70 region 2" evidence="7">
    <location>
        <begin position="28"/>
        <end position="88"/>
    </location>
</feature>
<dbReference type="Pfam" id="PF04542">
    <property type="entry name" value="Sigma70_r2"/>
    <property type="match status" value="1"/>
</dbReference>
<feature type="domain" description="RNA polymerase sigma factor 70 region 4 type 2" evidence="8">
    <location>
        <begin position="123"/>
        <end position="175"/>
    </location>
</feature>
<name>A0ABS1R4Z8_9SPHI</name>
<dbReference type="PANTHER" id="PTHR43133">
    <property type="entry name" value="RNA POLYMERASE ECF-TYPE SIGMA FACTO"/>
    <property type="match status" value="1"/>
</dbReference>
<dbReference type="Gene3D" id="1.10.1740.10">
    <property type="match status" value="1"/>
</dbReference>
<dbReference type="PANTHER" id="PTHR43133:SF46">
    <property type="entry name" value="RNA POLYMERASE SIGMA-70 FACTOR ECF SUBFAMILY"/>
    <property type="match status" value="1"/>
</dbReference>
<keyword evidence="3 6" id="KW-0731">Sigma factor</keyword>
<dbReference type="EMBL" id="JAERTY010000007">
    <property type="protein sequence ID" value="MBL1409791.1"/>
    <property type="molecule type" value="Genomic_DNA"/>
</dbReference>
<gene>
    <name evidence="9" type="ORF">JKG61_13600</name>
</gene>
<dbReference type="RefSeq" id="WP_202103505.1">
    <property type="nucleotide sequence ID" value="NZ_JAERTY010000007.1"/>
</dbReference>
<dbReference type="InterPro" id="IPR013325">
    <property type="entry name" value="RNA_pol_sigma_r2"/>
</dbReference>
<comment type="caution">
    <text evidence="9">The sequence shown here is derived from an EMBL/GenBank/DDBJ whole genome shotgun (WGS) entry which is preliminary data.</text>
</comment>
<dbReference type="InterPro" id="IPR007627">
    <property type="entry name" value="RNA_pol_sigma70_r2"/>
</dbReference>
<keyword evidence="2 6" id="KW-0805">Transcription regulation</keyword>
<keyword evidence="10" id="KW-1185">Reference proteome</keyword>
<reference evidence="9 10" key="1">
    <citation type="submission" date="2021-01" db="EMBL/GenBank/DDBJ databases">
        <title>C459-1 draft genome sequence.</title>
        <authorList>
            <person name="Zhang X.-F."/>
        </authorList>
    </citation>
    <scope>NUCLEOTIDE SEQUENCE [LARGE SCALE GENOMIC DNA]</scope>
    <source>
        <strain evidence="10">C459-1</strain>
    </source>
</reference>
<evidence type="ECO:0000259" key="7">
    <source>
        <dbReference type="Pfam" id="PF04542"/>
    </source>
</evidence>
<evidence type="ECO:0000256" key="4">
    <source>
        <dbReference type="ARBA" id="ARBA00023125"/>
    </source>
</evidence>
<evidence type="ECO:0000313" key="10">
    <source>
        <dbReference type="Proteomes" id="UP000625283"/>
    </source>
</evidence>
<keyword evidence="5 6" id="KW-0804">Transcription</keyword>
<dbReference type="InterPro" id="IPR014284">
    <property type="entry name" value="RNA_pol_sigma-70_dom"/>
</dbReference>
<comment type="similarity">
    <text evidence="1 6">Belongs to the sigma-70 factor family. ECF subfamily.</text>
</comment>
<dbReference type="SUPFAM" id="SSF88659">
    <property type="entry name" value="Sigma3 and sigma4 domains of RNA polymerase sigma factors"/>
    <property type="match status" value="1"/>
</dbReference>
<protein>
    <recommendedName>
        <fullName evidence="6">RNA polymerase sigma factor</fullName>
    </recommendedName>
</protein>
<dbReference type="Proteomes" id="UP000625283">
    <property type="component" value="Unassembled WGS sequence"/>
</dbReference>
<evidence type="ECO:0000256" key="2">
    <source>
        <dbReference type="ARBA" id="ARBA00023015"/>
    </source>
</evidence>
<dbReference type="Gene3D" id="1.10.10.10">
    <property type="entry name" value="Winged helix-like DNA-binding domain superfamily/Winged helix DNA-binding domain"/>
    <property type="match status" value="1"/>
</dbReference>
<accession>A0ABS1R4Z8</accession>
<dbReference type="NCBIfam" id="TIGR02937">
    <property type="entry name" value="sigma70-ECF"/>
    <property type="match status" value="1"/>
</dbReference>
<evidence type="ECO:0000256" key="1">
    <source>
        <dbReference type="ARBA" id="ARBA00010641"/>
    </source>
</evidence>
<evidence type="ECO:0000256" key="3">
    <source>
        <dbReference type="ARBA" id="ARBA00023082"/>
    </source>
</evidence>
<keyword evidence="4 6" id="KW-0238">DNA-binding</keyword>
<evidence type="ECO:0000259" key="8">
    <source>
        <dbReference type="Pfam" id="PF08281"/>
    </source>
</evidence>
<evidence type="ECO:0000256" key="5">
    <source>
        <dbReference type="ARBA" id="ARBA00023163"/>
    </source>
</evidence>
<dbReference type="InterPro" id="IPR000838">
    <property type="entry name" value="RNA_pol_sigma70_ECF_CS"/>
</dbReference>
<dbReference type="InterPro" id="IPR013324">
    <property type="entry name" value="RNA_pol_sigma_r3/r4-like"/>
</dbReference>
<dbReference type="InterPro" id="IPR039425">
    <property type="entry name" value="RNA_pol_sigma-70-like"/>
</dbReference>
<dbReference type="InterPro" id="IPR013249">
    <property type="entry name" value="RNA_pol_sigma70_r4_t2"/>
</dbReference>
<sequence length="197" mass="23373">MRLRKVAYQEEEMLHLVRRGDPEAFEQLYHKYAKRISIKLVQLLKSEELAQDILQEVFIKIWNIREEINPELPFSSFLYRIAVNMSCNVYQRALKEQIILKEIYPVGEYLPIDTHIDGREIAELIEKALGTLTERQRQVYTMHKIEGLSYKEISEQLQISVSAINHHIQDASKRLRAYLKSYYPVATFLFILIKYLL</sequence>
<organism evidence="9 10">
    <name type="scientific">Sphingobacterium faecale</name>
    <dbReference type="NCBI Taxonomy" id="2803775"/>
    <lineage>
        <taxon>Bacteria</taxon>
        <taxon>Pseudomonadati</taxon>
        <taxon>Bacteroidota</taxon>
        <taxon>Sphingobacteriia</taxon>
        <taxon>Sphingobacteriales</taxon>
        <taxon>Sphingobacteriaceae</taxon>
        <taxon>Sphingobacterium</taxon>
    </lineage>
</organism>
<evidence type="ECO:0000256" key="6">
    <source>
        <dbReference type="RuleBase" id="RU000716"/>
    </source>
</evidence>